<sequence>LHEEEEREEGDRGEQEEKKGDSRGERQIYAVLCSQSVLRSPDTHRDSQNWIGKRRVREEIESAYTERQCFVCSKCGGKLKYRSSFIVHQKVHT</sequence>
<evidence type="ECO:0000313" key="5">
    <source>
        <dbReference type="Proteomes" id="UP001176941"/>
    </source>
</evidence>
<evidence type="ECO:0000256" key="2">
    <source>
        <dbReference type="SAM" id="MobiDB-lite"/>
    </source>
</evidence>
<dbReference type="InterPro" id="IPR036236">
    <property type="entry name" value="Znf_C2H2_sf"/>
</dbReference>
<proteinExistence type="predicted"/>
<dbReference type="SUPFAM" id="SSF57667">
    <property type="entry name" value="beta-beta-alpha zinc fingers"/>
    <property type="match status" value="1"/>
</dbReference>
<protein>
    <recommendedName>
        <fullName evidence="3">C2H2-type domain-containing protein</fullName>
    </recommendedName>
</protein>
<dbReference type="PROSITE" id="PS00028">
    <property type="entry name" value="ZINC_FINGER_C2H2_1"/>
    <property type="match status" value="1"/>
</dbReference>
<dbReference type="Proteomes" id="UP001176941">
    <property type="component" value="Chromosome 7"/>
</dbReference>
<feature type="non-terminal residue" evidence="4">
    <location>
        <position position="1"/>
    </location>
</feature>
<reference evidence="4" key="1">
    <citation type="submission" date="2023-04" db="EMBL/GenBank/DDBJ databases">
        <authorList>
            <consortium name="ELIXIR-Norway"/>
        </authorList>
    </citation>
    <scope>NUCLEOTIDE SEQUENCE [LARGE SCALE GENOMIC DNA]</scope>
</reference>
<accession>A0ABN8ZZ28</accession>
<keyword evidence="1" id="KW-0862">Zinc</keyword>
<feature type="non-terminal residue" evidence="4">
    <location>
        <position position="93"/>
    </location>
</feature>
<name>A0ABN8ZZ28_RANTA</name>
<evidence type="ECO:0000256" key="1">
    <source>
        <dbReference type="PROSITE-ProRule" id="PRU00042"/>
    </source>
</evidence>
<evidence type="ECO:0000259" key="3">
    <source>
        <dbReference type="PROSITE" id="PS50157"/>
    </source>
</evidence>
<keyword evidence="1" id="KW-0479">Metal-binding</keyword>
<gene>
    <name evidence="4" type="ORF">MRATA1EN1_LOCUS26368</name>
</gene>
<dbReference type="InterPro" id="IPR013087">
    <property type="entry name" value="Znf_C2H2_type"/>
</dbReference>
<evidence type="ECO:0000313" key="4">
    <source>
        <dbReference type="EMBL" id="CAI9177406.1"/>
    </source>
</evidence>
<dbReference type="EMBL" id="OX459943">
    <property type="protein sequence ID" value="CAI9177406.1"/>
    <property type="molecule type" value="Genomic_DNA"/>
</dbReference>
<keyword evidence="1" id="KW-0863">Zinc-finger</keyword>
<feature type="region of interest" description="Disordered" evidence="2">
    <location>
        <begin position="1"/>
        <end position="25"/>
    </location>
</feature>
<dbReference type="PROSITE" id="PS50157">
    <property type="entry name" value="ZINC_FINGER_C2H2_2"/>
    <property type="match status" value="1"/>
</dbReference>
<keyword evidence="5" id="KW-1185">Reference proteome</keyword>
<feature type="domain" description="C2H2-type" evidence="3">
    <location>
        <begin position="70"/>
        <end position="93"/>
    </location>
</feature>
<organism evidence="4 5">
    <name type="scientific">Rangifer tarandus platyrhynchus</name>
    <name type="common">Svalbard reindeer</name>
    <dbReference type="NCBI Taxonomy" id="3082113"/>
    <lineage>
        <taxon>Eukaryota</taxon>
        <taxon>Metazoa</taxon>
        <taxon>Chordata</taxon>
        <taxon>Craniata</taxon>
        <taxon>Vertebrata</taxon>
        <taxon>Euteleostomi</taxon>
        <taxon>Mammalia</taxon>
        <taxon>Eutheria</taxon>
        <taxon>Laurasiatheria</taxon>
        <taxon>Artiodactyla</taxon>
        <taxon>Ruminantia</taxon>
        <taxon>Pecora</taxon>
        <taxon>Cervidae</taxon>
        <taxon>Odocoileinae</taxon>
        <taxon>Rangifer</taxon>
    </lineage>
</organism>